<dbReference type="Gene3D" id="3.40.50.720">
    <property type="entry name" value="NAD(P)-binding Rossmann-like Domain"/>
    <property type="match status" value="1"/>
</dbReference>
<dbReference type="InterPro" id="IPR000683">
    <property type="entry name" value="Gfo/Idh/MocA-like_OxRdtase_N"/>
</dbReference>
<name>H8KRR3_SOLCM</name>
<sequence length="349" mass="39676">MSDPILTGICSFGYSTKVFHGPLLAANPNFKFKAVVERNKQESKDSYPELTIYKSIDELVNDGSLELIIVNTPNQTHYEFAKKALLANKHVIIDKPFAATVEECQELITLANERNKCLTAFHNRRWDGDFKIVKEIIESNRLGRLVEASFSFERFRSKLNPKKHKEEPAPATGLVYEIGTHIIDQAIVLFGMPEAVFGDIRKMRDGSQVDDFFELLLYYPNFRLKLKSTILAKEELPGYILHGTKGSFIKKRMNLQEDQLKVGMFPTDNGYGVEPPSEWGVLSIEENNESFRKMIPTPHSNYGDFFELAYLHLRKNGPIPVNPFDALNGIKIIEAAYKSNTNKIVIAIQ</sequence>
<dbReference type="PANTHER" id="PTHR43708">
    <property type="entry name" value="CONSERVED EXPRESSED OXIDOREDUCTASE (EUROFUNG)"/>
    <property type="match status" value="1"/>
</dbReference>
<feature type="domain" description="Gfo/Idh/MocA-like oxidoreductase N-terminal" evidence="3">
    <location>
        <begin position="7"/>
        <end position="120"/>
    </location>
</feature>
<comment type="similarity">
    <text evidence="1">Belongs to the Gfo/Idh/MocA family.</text>
</comment>
<dbReference type="PANTHER" id="PTHR43708:SF5">
    <property type="entry name" value="CONSERVED EXPRESSED OXIDOREDUCTASE (EUROFUNG)-RELATED"/>
    <property type="match status" value="1"/>
</dbReference>
<dbReference type="Gene3D" id="3.30.360.10">
    <property type="entry name" value="Dihydrodipicolinate Reductase, domain 2"/>
    <property type="match status" value="1"/>
</dbReference>
<evidence type="ECO:0000256" key="2">
    <source>
        <dbReference type="ARBA" id="ARBA00023002"/>
    </source>
</evidence>
<dbReference type="Pfam" id="PF02894">
    <property type="entry name" value="GFO_IDH_MocA_C"/>
    <property type="match status" value="1"/>
</dbReference>
<reference evidence="5" key="1">
    <citation type="submission" date="2012-02" db="EMBL/GenBank/DDBJ databases">
        <title>The complete genome of Solitalea canadensis DSM 3403.</title>
        <authorList>
            <consortium name="US DOE Joint Genome Institute (JGI-PGF)"/>
            <person name="Lucas S."/>
            <person name="Copeland A."/>
            <person name="Lapidus A."/>
            <person name="Glavina del Rio T."/>
            <person name="Dalin E."/>
            <person name="Tice H."/>
            <person name="Bruce D."/>
            <person name="Goodwin L."/>
            <person name="Pitluck S."/>
            <person name="Peters L."/>
            <person name="Ovchinnikova G."/>
            <person name="Lu M."/>
            <person name="Kyrpides N."/>
            <person name="Mavromatis K."/>
            <person name="Ivanova N."/>
            <person name="Brettin T."/>
            <person name="Detter J.C."/>
            <person name="Han C."/>
            <person name="Larimer F."/>
            <person name="Land M."/>
            <person name="Hauser L."/>
            <person name="Markowitz V."/>
            <person name="Cheng J.-F."/>
            <person name="Hugenholtz P."/>
            <person name="Woyke T."/>
            <person name="Wu D."/>
            <person name="Spring S."/>
            <person name="Schroeder M."/>
            <person name="Kopitz M."/>
            <person name="Brambilla E."/>
            <person name="Klenk H.-P."/>
            <person name="Eisen J.A."/>
        </authorList>
    </citation>
    <scope>NUCLEOTIDE SEQUENCE</scope>
    <source>
        <strain evidence="5">DSM 3403</strain>
    </source>
</reference>
<dbReference type="InterPro" id="IPR036291">
    <property type="entry name" value="NAD(P)-bd_dom_sf"/>
</dbReference>
<evidence type="ECO:0000313" key="5">
    <source>
        <dbReference type="EMBL" id="AFD07644.1"/>
    </source>
</evidence>
<keyword evidence="6" id="KW-1185">Reference proteome</keyword>
<dbReference type="KEGG" id="scn:Solca_2610"/>
<dbReference type="GO" id="GO:0016491">
    <property type="term" value="F:oxidoreductase activity"/>
    <property type="evidence" value="ECO:0007669"/>
    <property type="project" value="UniProtKB-KW"/>
</dbReference>
<dbReference type="RefSeq" id="WP_014680871.1">
    <property type="nucleotide sequence ID" value="NC_017770.1"/>
</dbReference>
<dbReference type="HOGENOM" id="CLU_023194_19_1_10"/>
<dbReference type="Proteomes" id="UP000007590">
    <property type="component" value="Chromosome"/>
</dbReference>
<keyword evidence="2" id="KW-0560">Oxidoreductase</keyword>
<evidence type="ECO:0000259" key="4">
    <source>
        <dbReference type="Pfam" id="PF02894"/>
    </source>
</evidence>
<dbReference type="InterPro" id="IPR051317">
    <property type="entry name" value="Gfo/Idh/MocA_oxidoreduct"/>
</dbReference>
<evidence type="ECO:0000256" key="1">
    <source>
        <dbReference type="ARBA" id="ARBA00010928"/>
    </source>
</evidence>
<dbReference type="Pfam" id="PF01408">
    <property type="entry name" value="GFO_IDH_MocA"/>
    <property type="match status" value="1"/>
</dbReference>
<organism evidence="5 6">
    <name type="scientific">Solitalea canadensis (strain ATCC 29591 / DSM 3403 / JCM 21819 / LMG 8368 / NBRC 15130 / NCIMB 12057 / USAM 9D)</name>
    <name type="common">Flexibacter canadensis</name>
    <dbReference type="NCBI Taxonomy" id="929556"/>
    <lineage>
        <taxon>Bacteria</taxon>
        <taxon>Pseudomonadati</taxon>
        <taxon>Bacteroidota</taxon>
        <taxon>Sphingobacteriia</taxon>
        <taxon>Sphingobacteriales</taxon>
        <taxon>Sphingobacteriaceae</taxon>
        <taxon>Solitalea</taxon>
    </lineage>
</organism>
<dbReference type="InterPro" id="IPR004104">
    <property type="entry name" value="Gfo/Idh/MocA-like_OxRdtase_C"/>
</dbReference>
<dbReference type="EMBL" id="CP003349">
    <property type="protein sequence ID" value="AFD07644.1"/>
    <property type="molecule type" value="Genomic_DNA"/>
</dbReference>
<evidence type="ECO:0000313" key="6">
    <source>
        <dbReference type="Proteomes" id="UP000007590"/>
    </source>
</evidence>
<gene>
    <name evidence="5" type="ordered locus">Solca_2610</name>
</gene>
<accession>H8KRR3</accession>
<dbReference type="STRING" id="929556.Solca_2610"/>
<protein>
    <submittedName>
        <fullName evidence="5">Putative dehydrogenase</fullName>
    </submittedName>
</protein>
<evidence type="ECO:0000259" key="3">
    <source>
        <dbReference type="Pfam" id="PF01408"/>
    </source>
</evidence>
<dbReference type="SUPFAM" id="SSF51735">
    <property type="entry name" value="NAD(P)-binding Rossmann-fold domains"/>
    <property type="match status" value="1"/>
</dbReference>
<dbReference type="AlphaFoldDB" id="H8KRR3"/>
<proteinExistence type="inferred from homology"/>
<dbReference type="OrthoDB" id="9815825at2"/>
<dbReference type="eggNOG" id="COG0673">
    <property type="taxonomic scope" value="Bacteria"/>
</dbReference>
<feature type="domain" description="Gfo/Idh/MocA-like oxidoreductase C-terminal" evidence="4">
    <location>
        <begin position="134"/>
        <end position="343"/>
    </location>
</feature>
<dbReference type="GO" id="GO:0000166">
    <property type="term" value="F:nucleotide binding"/>
    <property type="evidence" value="ECO:0007669"/>
    <property type="project" value="InterPro"/>
</dbReference>